<dbReference type="RefSeq" id="WP_121197347.1">
    <property type="nucleotide sequence ID" value="NZ_RBKU01000001.1"/>
</dbReference>
<proteinExistence type="predicted"/>
<evidence type="ECO:0000313" key="4">
    <source>
        <dbReference type="Proteomes" id="UP000268007"/>
    </source>
</evidence>
<reference evidence="3 4" key="1">
    <citation type="submission" date="2018-10" db="EMBL/GenBank/DDBJ databases">
        <title>Genomic Encyclopedia of Archaeal and Bacterial Type Strains, Phase II (KMG-II): from individual species to whole genera.</title>
        <authorList>
            <person name="Goeker M."/>
        </authorList>
    </citation>
    <scope>NUCLEOTIDE SEQUENCE [LARGE SCALE GENOMIC DNA]</scope>
    <source>
        <strain evidence="3 4">DSM 18602</strain>
    </source>
</reference>
<dbReference type="Gene3D" id="1.25.40.10">
    <property type="entry name" value="Tetratricopeptide repeat domain"/>
    <property type="match status" value="3"/>
</dbReference>
<accession>A0A495IYA8</accession>
<dbReference type="InterPro" id="IPR019734">
    <property type="entry name" value="TPR_rpt"/>
</dbReference>
<dbReference type="SMART" id="SM00028">
    <property type="entry name" value="TPR"/>
    <property type="match status" value="3"/>
</dbReference>
<organism evidence="3 4">
    <name type="scientific">Mucilaginibacter gracilis</name>
    <dbReference type="NCBI Taxonomy" id="423350"/>
    <lineage>
        <taxon>Bacteria</taxon>
        <taxon>Pseudomonadati</taxon>
        <taxon>Bacteroidota</taxon>
        <taxon>Sphingobacteriia</taxon>
        <taxon>Sphingobacteriales</taxon>
        <taxon>Sphingobacteriaceae</taxon>
        <taxon>Mucilaginibacter</taxon>
    </lineage>
</organism>
<dbReference type="EMBL" id="RBKU01000001">
    <property type="protein sequence ID" value="RKR81667.1"/>
    <property type="molecule type" value="Genomic_DNA"/>
</dbReference>
<dbReference type="AlphaFoldDB" id="A0A495IYA8"/>
<feature type="region of interest" description="Disordered" evidence="2">
    <location>
        <begin position="435"/>
        <end position="472"/>
    </location>
</feature>
<evidence type="ECO:0000313" key="3">
    <source>
        <dbReference type="EMBL" id="RKR81667.1"/>
    </source>
</evidence>
<dbReference type="SUPFAM" id="SSF48452">
    <property type="entry name" value="TPR-like"/>
    <property type="match status" value="1"/>
</dbReference>
<keyword evidence="4" id="KW-1185">Reference proteome</keyword>
<dbReference type="PROSITE" id="PS50005">
    <property type="entry name" value="TPR"/>
    <property type="match status" value="1"/>
</dbReference>
<protein>
    <submittedName>
        <fullName evidence="3">Tetratricopeptide repeat protein</fullName>
    </submittedName>
</protein>
<dbReference type="OrthoDB" id="1522549at2"/>
<keyword evidence="1" id="KW-0802">TPR repeat</keyword>
<dbReference type="InterPro" id="IPR011990">
    <property type="entry name" value="TPR-like_helical_dom_sf"/>
</dbReference>
<evidence type="ECO:0000256" key="1">
    <source>
        <dbReference type="PROSITE-ProRule" id="PRU00339"/>
    </source>
</evidence>
<feature type="repeat" description="TPR" evidence="1">
    <location>
        <begin position="298"/>
        <end position="331"/>
    </location>
</feature>
<dbReference type="Proteomes" id="UP000268007">
    <property type="component" value="Unassembled WGS sequence"/>
</dbReference>
<dbReference type="PROSITE" id="PS51257">
    <property type="entry name" value="PROKAR_LIPOPROTEIN"/>
    <property type="match status" value="1"/>
</dbReference>
<gene>
    <name evidence="3" type="ORF">BDD43_1817</name>
</gene>
<evidence type="ECO:0000256" key="2">
    <source>
        <dbReference type="SAM" id="MobiDB-lite"/>
    </source>
</evidence>
<feature type="compositionally biased region" description="Polar residues" evidence="2">
    <location>
        <begin position="435"/>
        <end position="450"/>
    </location>
</feature>
<dbReference type="Pfam" id="PF13181">
    <property type="entry name" value="TPR_8"/>
    <property type="match status" value="1"/>
</dbReference>
<comment type="caution">
    <text evidence="3">The sequence shown here is derived from an EMBL/GenBank/DDBJ whole genome shotgun (WGS) entry which is preliminary data.</text>
</comment>
<sequence length="968" mass="109446">MRLPIYKPVKNLYFGLLALLLAGCTLEKESRFNRAMQNLTAHYNILFNANEILAQKQAAYAVSYVDAYDRFLSVYPDTTAKSATADKMLEQAITKANTIIANKEQSHYIADAYMVLGKANYMEANFFNSIEFLNYVIQTYPRQKSMVQDARVWKARALMRINQLSLADTTLDTALVNIFPKQQNIADVYATKLQYDLYTEHYKDAELMAKQAIRYSHDITHKLRWTFILAQLQEHNHKPDDAVLNYTRIANSNAPFEMAFNASLNRIRIQEKQNGQKINRLDALRRLLKDDKNVDFIDQIYYQIGELYLAQGNIKEAIKNFKLSIRKSTKNLNQKGLSYLRIADIDFNNLADYQGSKKYYDSTLVSLSPNYPGYQAIYKKAANLQLLTDRLQIIAREDTLQMLAKMDEAARGAKITAMVNALILQQQTISNNTNNALSNSGAYTNPNQLNEPGGSKGGGPGGLPSSSTGGGGAGGGTVSGNFYFYNTSAVSQGFTDFKRVWGNRQLADNWRRSVKSGSETNNVQLAATLQDLNSMAYSNQSQKTNDNVLSTRLQQDILQSVPLTPALMQQSNTRILNAYTDIANFYRDILDDKKEAIVTYEKILARFPDNINIASVYYNLYRLYSDIDAAKSDYYKNLILTKYPESNFAKVILDPDFNQKLNDKNAEYTAFYNQLFDQVYNRKYTEAAARADELLQQYPGNSLSPQVYYLRMVALGHSQTIEPFRKELQEIADKFPDDRLITPLVKLHLLFIDANQADMQQRNPVLTDSDPNEIAFLLRPIHVDNTYIPRQQPIAKTQPAVAKPVTPIVKKPVTPIAVKPVAPTVATVVTPPVVNAAKPAEVVKEAPSIFNMKDSTEYFFVINVNTATTSMASSRFGIGQFNRANLPPNTTIKHQLKPVADHQLIYVGRFGSLATAKDYARAIAPLLPDIMKVTADKYNFFIITQENLDKLADKKTLDSYFDFYQKHY</sequence>
<name>A0A495IYA8_9SPHI</name>
<feature type="compositionally biased region" description="Gly residues" evidence="2">
    <location>
        <begin position="454"/>
        <end position="472"/>
    </location>
</feature>